<reference evidence="1" key="1">
    <citation type="submission" date="2020-11" db="EMBL/GenBank/DDBJ databases">
        <authorList>
            <consortium name="DOE Joint Genome Institute"/>
            <person name="Ahrendt S."/>
            <person name="Riley R."/>
            <person name="Andreopoulos W."/>
            <person name="Labutti K."/>
            <person name="Pangilinan J."/>
            <person name="Ruiz-Duenas F.J."/>
            <person name="Barrasa J.M."/>
            <person name="Sanchez-Garcia M."/>
            <person name="Camarero S."/>
            <person name="Miyauchi S."/>
            <person name="Serrano A."/>
            <person name="Linde D."/>
            <person name="Babiker R."/>
            <person name="Drula E."/>
            <person name="Ayuso-Fernandez I."/>
            <person name="Pacheco R."/>
            <person name="Padilla G."/>
            <person name="Ferreira P."/>
            <person name="Barriuso J."/>
            <person name="Kellner H."/>
            <person name="Castanera R."/>
            <person name="Alfaro M."/>
            <person name="Ramirez L."/>
            <person name="Pisabarro A.G."/>
            <person name="Kuo A."/>
            <person name="Tritt A."/>
            <person name="Lipzen A."/>
            <person name="He G."/>
            <person name="Yan M."/>
            <person name="Ng V."/>
            <person name="Cullen D."/>
            <person name="Martin F."/>
            <person name="Rosso M.-N."/>
            <person name="Henrissat B."/>
            <person name="Hibbett D."/>
            <person name="Martinez A.T."/>
            <person name="Grigoriev I.V."/>
        </authorList>
    </citation>
    <scope>NUCLEOTIDE SEQUENCE</scope>
    <source>
        <strain evidence="1">CIRM-BRFM 674</strain>
    </source>
</reference>
<evidence type="ECO:0000313" key="1">
    <source>
        <dbReference type="EMBL" id="KAF9486116.1"/>
    </source>
</evidence>
<dbReference type="AlphaFoldDB" id="A0A9P5ZET1"/>
<dbReference type="EMBL" id="MU155131">
    <property type="protein sequence ID" value="KAF9486116.1"/>
    <property type="molecule type" value="Genomic_DNA"/>
</dbReference>
<proteinExistence type="predicted"/>
<name>A0A9P5ZET1_9AGAR</name>
<sequence length="344" mass="38610">MFRFGICTLASIDTTATTLTRNILLGSATTIDATIETLLITGVSRIYYSRSVALLARQIHRTLSCYSATLARRFRDKLVDEVIGAYFEFWAEELHPSTPQKHSSYGNTPKLTNPFALSAFIGDLRYAELISFGTYEWMMMYLLHRLREPYHLQSLQLLLAHGCSQHQPEVSSAYLERCGNIVWSRCQRFFKSGCISEEERQLHTLLSELSLIAQHPEASWTVTFDRRLTLERVLISASCSSSALEPVLANSNLNSNSSCSTDTTLSSQYTHFGIASCQTLTLTDSRRASVASSCTSVNTTMSSNVSRSASHAIAIHHIKRVKMPDLHHPRAVRLIFPAHLEWNV</sequence>
<keyword evidence="2" id="KW-1185">Reference proteome</keyword>
<gene>
    <name evidence="1" type="ORF">BDN70DRAFT_988137</name>
</gene>
<dbReference type="OrthoDB" id="3053135at2759"/>
<organism evidence="1 2">
    <name type="scientific">Pholiota conissans</name>
    <dbReference type="NCBI Taxonomy" id="109636"/>
    <lineage>
        <taxon>Eukaryota</taxon>
        <taxon>Fungi</taxon>
        <taxon>Dikarya</taxon>
        <taxon>Basidiomycota</taxon>
        <taxon>Agaricomycotina</taxon>
        <taxon>Agaricomycetes</taxon>
        <taxon>Agaricomycetidae</taxon>
        <taxon>Agaricales</taxon>
        <taxon>Agaricineae</taxon>
        <taxon>Strophariaceae</taxon>
        <taxon>Pholiota</taxon>
    </lineage>
</organism>
<accession>A0A9P5ZET1</accession>
<protein>
    <submittedName>
        <fullName evidence="1">Uncharacterized protein</fullName>
    </submittedName>
</protein>
<dbReference type="Proteomes" id="UP000807469">
    <property type="component" value="Unassembled WGS sequence"/>
</dbReference>
<evidence type="ECO:0000313" key="2">
    <source>
        <dbReference type="Proteomes" id="UP000807469"/>
    </source>
</evidence>
<comment type="caution">
    <text evidence="1">The sequence shown here is derived from an EMBL/GenBank/DDBJ whole genome shotgun (WGS) entry which is preliminary data.</text>
</comment>